<name>A0A8H5AFL1_FUSOX</name>
<protein>
    <submittedName>
        <fullName evidence="1">Uncharacterized protein</fullName>
    </submittedName>
</protein>
<gene>
    <name evidence="1" type="ORF">FOXYS1_6136</name>
</gene>
<sequence length="75" mass="8335">MRIPLGHTQQDDVLHNEMPVTLADNSREGPTISPLTALIATEEVKQKDDVPVHTLVYEANSLEDHLKPDRPADNP</sequence>
<proteinExistence type="predicted"/>
<evidence type="ECO:0000313" key="2">
    <source>
        <dbReference type="Proteomes" id="UP000558688"/>
    </source>
</evidence>
<accession>A0A8H5AFL1</accession>
<dbReference type="Proteomes" id="UP000558688">
    <property type="component" value="Unassembled WGS sequence"/>
</dbReference>
<organism evidence="1 2">
    <name type="scientific">Fusarium oxysporum</name>
    <name type="common">Fusarium vascular wilt</name>
    <dbReference type="NCBI Taxonomy" id="5507"/>
    <lineage>
        <taxon>Eukaryota</taxon>
        <taxon>Fungi</taxon>
        <taxon>Dikarya</taxon>
        <taxon>Ascomycota</taxon>
        <taxon>Pezizomycotina</taxon>
        <taxon>Sordariomycetes</taxon>
        <taxon>Hypocreomycetidae</taxon>
        <taxon>Hypocreales</taxon>
        <taxon>Nectriaceae</taxon>
        <taxon>Fusarium</taxon>
        <taxon>Fusarium oxysporum species complex</taxon>
    </lineage>
</organism>
<evidence type="ECO:0000313" key="1">
    <source>
        <dbReference type="EMBL" id="KAF5263131.1"/>
    </source>
</evidence>
<reference evidence="1" key="1">
    <citation type="submission" date="2020-02" db="EMBL/GenBank/DDBJ databases">
        <title>Identification and distribution of gene clusters putatively required for synthesis of sphingolipid metabolism inhibitors in phylogenetically diverse species of the filamentous fungus Fusarium.</title>
        <authorList>
            <person name="Kim H.-S."/>
            <person name="Busman M."/>
            <person name="Brown D.W."/>
            <person name="Divon H."/>
            <person name="Uhlig S."/>
            <person name="Proctor R.H."/>
        </authorList>
    </citation>
    <scope>NUCLEOTIDE SEQUENCE [LARGE SCALE GENOMIC DNA]</scope>
    <source>
        <strain evidence="1">NRRL 39464</strain>
    </source>
</reference>
<dbReference type="EMBL" id="JAAFOW010000969">
    <property type="protein sequence ID" value="KAF5263131.1"/>
    <property type="molecule type" value="Genomic_DNA"/>
</dbReference>
<dbReference type="AlphaFoldDB" id="A0A8H5AFL1"/>
<comment type="caution">
    <text evidence="1">The sequence shown here is derived from an EMBL/GenBank/DDBJ whole genome shotgun (WGS) entry which is preliminary data.</text>
</comment>